<sequence>AEGDDAPTEAWKMKKYCFGLRADIDVSLQPVTTFGSWRDQGER</sequence>
<reference evidence="1 2" key="1">
    <citation type="journal article" date="2018" name="Front. Plant Sci.">
        <title>Red Clover (Trifolium pratense) and Zigzag Clover (T. medium) - A Picture of Genomic Similarities and Differences.</title>
        <authorList>
            <person name="Dluhosova J."/>
            <person name="Istvanek J."/>
            <person name="Nedelnik J."/>
            <person name="Repkova J."/>
        </authorList>
    </citation>
    <scope>NUCLEOTIDE SEQUENCE [LARGE SCALE GENOMIC DNA]</scope>
    <source>
        <strain evidence="2">cv. 10/8</strain>
        <tissue evidence="1">Leaf</tissue>
    </source>
</reference>
<protein>
    <submittedName>
        <fullName evidence="1">Uncharacterized protein</fullName>
    </submittedName>
</protein>
<dbReference type="Proteomes" id="UP000265520">
    <property type="component" value="Unassembled WGS sequence"/>
</dbReference>
<dbReference type="AlphaFoldDB" id="A0A392VGY1"/>
<evidence type="ECO:0000313" key="2">
    <source>
        <dbReference type="Proteomes" id="UP000265520"/>
    </source>
</evidence>
<evidence type="ECO:0000313" key="1">
    <source>
        <dbReference type="EMBL" id="MCI87656.1"/>
    </source>
</evidence>
<organism evidence="1 2">
    <name type="scientific">Trifolium medium</name>
    <dbReference type="NCBI Taxonomy" id="97028"/>
    <lineage>
        <taxon>Eukaryota</taxon>
        <taxon>Viridiplantae</taxon>
        <taxon>Streptophyta</taxon>
        <taxon>Embryophyta</taxon>
        <taxon>Tracheophyta</taxon>
        <taxon>Spermatophyta</taxon>
        <taxon>Magnoliopsida</taxon>
        <taxon>eudicotyledons</taxon>
        <taxon>Gunneridae</taxon>
        <taxon>Pentapetalae</taxon>
        <taxon>rosids</taxon>
        <taxon>fabids</taxon>
        <taxon>Fabales</taxon>
        <taxon>Fabaceae</taxon>
        <taxon>Papilionoideae</taxon>
        <taxon>50 kb inversion clade</taxon>
        <taxon>NPAAA clade</taxon>
        <taxon>Hologalegina</taxon>
        <taxon>IRL clade</taxon>
        <taxon>Trifolieae</taxon>
        <taxon>Trifolium</taxon>
    </lineage>
</organism>
<accession>A0A392VGY1</accession>
<proteinExistence type="predicted"/>
<feature type="non-terminal residue" evidence="1">
    <location>
        <position position="1"/>
    </location>
</feature>
<dbReference type="EMBL" id="LXQA011171844">
    <property type="protein sequence ID" value="MCI87656.1"/>
    <property type="molecule type" value="Genomic_DNA"/>
</dbReference>
<name>A0A392VGY1_9FABA</name>
<keyword evidence="2" id="KW-1185">Reference proteome</keyword>
<comment type="caution">
    <text evidence="1">The sequence shown here is derived from an EMBL/GenBank/DDBJ whole genome shotgun (WGS) entry which is preliminary data.</text>
</comment>